<dbReference type="EC" id="1.1.1.47" evidence="5"/>
<accession>A0AAU7Q986</accession>
<dbReference type="Gene3D" id="3.40.50.720">
    <property type="entry name" value="NAD(P)-binding Rossmann-like Domain"/>
    <property type="match status" value="1"/>
</dbReference>
<feature type="domain" description="Ketoreductase" evidence="4">
    <location>
        <begin position="7"/>
        <end position="186"/>
    </location>
</feature>
<dbReference type="SMART" id="SM00822">
    <property type="entry name" value="PKS_KR"/>
    <property type="match status" value="1"/>
</dbReference>
<reference evidence="5" key="1">
    <citation type="submission" date="2024-06" db="EMBL/GenBank/DDBJ databases">
        <authorList>
            <person name="Coelho C."/>
            <person name="Bento M."/>
            <person name="Garcia E."/>
            <person name="Camelo A."/>
            <person name="Brandao I."/>
            <person name="Espirito Santo C."/>
            <person name="Trovao J."/>
            <person name="Verissimo A."/>
            <person name="Costa J."/>
            <person name="Tiago I."/>
        </authorList>
    </citation>
    <scope>NUCLEOTIDE SEQUENCE</scope>
    <source>
        <strain evidence="5">KWT182</strain>
    </source>
</reference>
<sequence>MSKLDGKIAVVTGGNSGIGLAVAQRFVREGAYVFITGRRQAELDSALASLGDNAEAVQGDLTSDADLTRLYQTVKARKGKLDILVVNSGTSEYAVLDDVTASHFDKTFNLNARAALFTVQGAVPLMTGGGAVVLIGSIAGFIGTEGYGVYGASKAVIRSYARTWTRELSGRGIRVNTLSPGPIDTPMFDGASEALKKSVAELVPLHRLGRPEEVAAAALFLASDESSFIAGAELCIDGGMAQV</sequence>
<comment type="similarity">
    <text evidence="1">Belongs to the short-chain dehydrogenases/reductases (SDR) family.</text>
</comment>
<keyword evidence="2" id="KW-0521">NADP</keyword>
<organism evidence="5">
    <name type="scientific">Acerihabitans sp. KWT182</name>
    <dbReference type="NCBI Taxonomy" id="3157919"/>
    <lineage>
        <taxon>Bacteria</taxon>
        <taxon>Pseudomonadati</taxon>
        <taxon>Pseudomonadota</taxon>
        <taxon>Gammaproteobacteria</taxon>
        <taxon>Enterobacterales</taxon>
        <taxon>Pectobacteriaceae</taxon>
        <taxon>Acerihabitans</taxon>
    </lineage>
</organism>
<dbReference type="InterPro" id="IPR052178">
    <property type="entry name" value="Sec_Metab_Biosynth_SDR"/>
</dbReference>
<evidence type="ECO:0000256" key="3">
    <source>
        <dbReference type="ARBA" id="ARBA00023002"/>
    </source>
</evidence>
<dbReference type="InterPro" id="IPR057326">
    <property type="entry name" value="KR_dom"/>
</dbReference>
<keyword evidence="3 5" id="KW-0560">Oxidoreductase</keyword>
<dbReference type="InterPro" id="IPR036291">
    <property type="entry name" value="NAD(P)-bd_dom_sf"/>
</dbReference>
<dbReference type="InterPro" id="IPR002347">
    <property type="entry name" value="SDR_fam"/>
</dbReference>
<dbReference type="AlphaFoldDB" id="A0AAU7Q986"/>
<proteinExistence type="inferred from homology"/>
<evidence type="ECO:0000259" key="4">
    <source>
        <dbReference type="SMART" id="SM00822"/>
    </source>
</evidence>
<gene>
    <name evidence="5" type="ORF">ABK905_25575</name>
</gene>
<evidence type="ECO:0000313" key="5">
    <source>
        <dbReference type="EMBL" id="XBS69648.1"/>
    </source>
</evidence>
<dbReference type="NCBIfam" id="NF005559">
    <property type="entry name" value="PRK07231.1"/>
    <property type="match status" value="1"/>
</dbReference>
<dbReference type="SUPFAM" id="SSF51735">
    <property type="entry name" value="NAD(P)-binding Rossmann-fold domains"/>
    <property type="match status" value="1"/>
</dbReference>
<dbReference type="FunFam" id="3.40.50.720:FF:000084">
    <property type="entry name" value="Short-chain dehydrogenase reductase"/>
    <property type="match status" value="1"/>
</dbReference>
<dbReference type="PANTHER" id="PTHR43618:SF8">
    <property type="entry name" value="7ALPHA-HYDROXYSTEROID DEHYDROGENASE"/>
    <property type="match status" value="1"/>
</dbReference>
<dbReference type="PANTHER" id="PTHR43618">
    <property type="entry name" value="7-ALPHA-HYDROXYSTEROID DEHYDROGENASE"/>
    <property type="match status" value="1"/>
</dbReference>
<dbReference type="Pfam" id="PF13561">
    <property type="entry name" value="adh_short_C2"/>
    <property type="match status" value="1"/>
</dbReference>
<evidence type="ECO:0000256" key="1">
    <source>
        <dbReference type="ARBA" id="ARBA00006484"/>
    </source>
</evidence>
<dbReference type="GO" id="GO:0047936">
    <property type="term" value="F:glucose 1-dehydrogenase [NAD(P)+] activity"/>
    <property type="evidence" value="ECO:0007669"/>
    <property type="project" value="UniProtKB-EC"/>
</dbReference>
<dbReference type="PRINTS" id="PR00080">
    <property type="entry name" value="SDRFAMILY"/>
</dbReference>
<dbReference type="CDD" id="cd05233">
    <property type="entry name" value="SDR_c"/>
    <property type="match status" value="1"/>
</dbReference>
<name>A0AAU7Q986_9GAMM</name>
<evidence type="ECO:0000256" key="2">
    <source>
        <dbReference type="ARBA" id="ARBA00022857"/>
    </source>
</evidence>
<protein>
    <submittedName>
        <fullName evidence="5">Glucose 1-dehydrogenase</fullName>
        <ecNumber evidence="5">1.1.1.47</ecNumber>
    </submittedName>
</protein>
<dbReference type="PRINTS" id="PR00081">
    <property type="entry name" value="GDHRDH"/>
</dbReference>
<dbReference type="EMBL" id="CP157947">
    <property type="protein sequence ID" value="XBS69648.1"/>
    <property type="molecule type" value="Genomic_DNA"/>
</dbReference>